<dbReference type="Proteomes" id="UP000619238">
    <property type="component" value="Unassembled WGS sequence"/>
</dbReference>
<comment type="caution">
    <text evidence="9">The sequence shown here is derived from an EMBL/GenBank/DDBJ whole genome shotgun (WGS) entry which is preliminary data.</text>
</comment>
<dbReference type="SUPFAM" id="SSF88946">
    <property type="entry name" value="Sigma2 domain of RNA polymerase sigma factors"/>
    <property type="match status" value="1"/>
</dbReference>
<reference evidence="9 10" key="1">
    <citation type="submission" date="2020-07" db="EMBL/GenBank/DDBJ databases">
        <title>Description of Kordia aestuariivivens sp. nov., isolated from a tidal flat.</title>
        <authorList>
            <person name="Park S."/>
            <person name="Yoon J.-H."/>
        </authorList>
    </citation>
    <scope>NUCLEOTIDE SEQUENCE [LARGE SCALE GENOMIC DNA]</scope>
    <source>
        <strain evidence="9 10">YSTF-M3</strain>
    </source>
</reference>
<dbReference type="EMBL" id="JACGWS010000005">
    <property type="protein sequence ID" value="MBC8754882.1"/>
    <property type="molecule type" value="Genomic_DNA"/>
</dbReference>
<feature type="domain" description="RNA polymerase sigma-70 region 2" evidence="7">
    <location>
        <begin position="22"/>
        <end position="90"/>
    </location>
</feature>
<keyword evidence="10" id="KW-1185">Reference proteome</keyword>
<keyword evidence="2 6" id="KW-0805">Transcription regulation</keyword>
<proteinExistence type="inferred from homology"/>
<feature type="domain" description="RNA polymerase sigma-70 region 4" evidence="8">
    <location>
        <begin position="118"/>
        <end position="166"/>
    </location>
</feature>
<evidence type="ECO:0000256" key="6">
    <source>
        <dbReference type="RuleBase" id="RU000716"/>
    </source>
</evidence>
<dbReference type="InterPro" id="IPR013325">
    <property type="entry name" value="RNA_pol_sigma_r2"/>
</dbReference>
<evidence type="ECO:0000256" key="2">
    <source>
        <dbReference type="ARBA" id="ARBA00023015"/>
    </source>
</evidence>
<dbReference type="SUPFAM" id="SSF88659">
    <property type="entry name" value="Sigma3 and sigma4 domains of RNA polymerase sigma factors"/>
    <property type="match status" value="1"/>
</dbReference>
<dbReference type="InterPro" id="IPR013324">
    <property type="entry name" value="RNA_pol_sigma_r3/r4-like"/>
</dbReference>
<keyword evidence="3 6" id="KW-0731">Sigma factor</keyword>
<dbReference type="InterPro" id="IPR039425">
    <property type="entry name" value="RNA_pol_sigma-70-like"/>
</dbReference>
<evidence type="ECO:0000259" key="7">
    <source>
        <dbReference type="Pfam" id="PF04542"/>
    </source>
</evidence>
<name>A0ABR7Q8M3_9FLAO</name>
<dbReference type="NCBIfam" id="TIGR02937">
    <property type="entry name" value="sigma70-ECF"/>
    <property type="match status" value="1"/>
</dbReference>
<sequence>MKNDTLFIERFQNRDEAALSKLYDNYSGAIYGVIIRMCRNEEAAQEILQETFMKAWDKSHLYDASKGKFYTWLYRIARNTTLNFLRKQDKLIQLEDLSVYEDEGVEDNQELHTELKGALSKLDAHHQKALRLVYFNGLTHKEAHEEMGVPLGTFKSYVRQALEKLRVVYGKELLLLICILELLT</sequence>
<dbReference type="Gene3D" id="1.10.1740.10">
    <property type="match status" value="1"/>
</dbReference>
<organism evidence="9 10">
    <name type="scientific">Kordia aestuariivivens</name>
    <dbReference type="NCBI Taxonomy" id="2759037"/>
    <lineage>
        <taxon>Bacteria</taxon>
        <taxon>Pseudomonadati</taxon>
        <taxon>Bacteroidota</taxon>
        <taxon>Flavobacteriia</taxon>
        <taxon>Flavobacteriales</taxon>
        <taxon>Flavobacteriaceae</taxon>
        <taxon>Kordia</taxon>
    </lineage>
</organism>
<evidence type="ECO:0000256" key="4">
    <source>
        <dbReference type="ARBA" id="ARBA00023125"/>
    </source>
</evidence>
<evidence type="ECO:0000256" key="1">
    <source>
        <dbReference type="ARBA" id="ARBA00010641"/>
    </source>
</evidence>
<dbReference type="PROSITE" id="PS01063">
    <property type="entry name" value="SIGMA70_ECF"/>
    <property type="match status" value="1"/>
</dbReference>
<dbReference type="Gene3D" id="1.10.10.10">
    <property type="entry name" value="Winged helix-like DNA-binding domain superfamily/Winged helix DNA-binding domain"/>
    <property type="match status" value="1"/>
</dbReference>
<evidence type="ECO:0000256" key="3">
    <source>
        <dbReference type="ARBA" id="ARBA00023082"/>
    </source>
</evidence>
<evidence type="ECO:0000259" key="8">
    <source>
        <dbReference type="Pfam" id="PF04545"/>
    </source>
</evidence>
<gene>
    <name evidence="9" type="ORF">H2O64_09385</name>
</gene>
<dbReference type="Pfam" id="PF04542">
    <property type="entry name" value="Sigma70_r2"/>
    <property type="match status" value="1"/>
</dbReference>
<dbReference type="PANTHER" id="PTHR43133:SF62">
    <property type="entry name" value="RNA POLYMERASE SIGMA FACTOR SIGZ"/>
    <property type="match status" value="1"/>
</dbReference>
<dbReference type="InterPro" id="IPR007630">
    <property type="entry name" value="RNA_pol_sigma70_r4"/>
</dbReference>
<dbReference type="RefSeq" id="WP_187561934.1">
    <property type="nucleotide sequence ID" value="NZ_JACGWS010000005.1"/>
</dbReference>
<dbReference type="Pfam" id="PF04545">
    <property type="entry name" value="Sigma70_r4"/>
    <property type="match status" value="1"/>
</dbReference>
<evidence type="ECO:0000256" key="5">
    <source>
        <dbReference type="ARBA" id="ARBA00023163"/>
    </source>
</evidence>
<dbReference type="InterPro" id="IPR014284">
    <property type="entry name" value="RNA_pol_sigma-70_dom"/>
</dbReference>
<dbReference type="InterPro" id="IPR000838">
    <property type="entry name" value="RNA_pol_sigma70_ECF_CS"/>
</dbReference>
<accession>A0ABR7Q8M3</accession>
<keyword evidence="5 6" id="KW-0804">Transcription</keyword>
<dbReference type="InterPro" id="IPR007627">
    <property type="entry name" value="RNA_pol_sigma70_r2"/>
</dbReference>
<keyword evidence="4 6" id="KW-0238">DNA-binding</keyword>
<evidence type="ECO:0000313" key="10">
    <source>
        <dbReference type="Proteomes" id="UP000619238"/>
    </source>
</evidence>
<comment type="similarity">
    <text evidence="1 6">Belongs to the sigma-70 factor family. ECF subfamily.</text>
</comment>
<evidence type="ECO:0000313" key="9">
    <source>
        <dbReference type="EMBL" id="MBC8754882.1"/>
    </source>
</evidence>
<dbReference type="PANTHER" id="PTHR43133">
    <property type="entry name" value="RNA POLYMERASE ECF-TYPE SIGMA FACTO"/>
    <property type="match status" value="1"/>
</dbReference>
<protein>
    <recommendedName>
        <fullName evidence="6">RNA polymerase sigma factor</fullName>
    </recommendedName>
</protein>
<dbReference type="InterPro" id="IPR036388">
    <property type="entry name" value="WH-like_DNA-bd_sf"/>
</dbReference>
<dbReference type="CDD" id="cd06171">
    <property type="entry name" value="Sigma70_r4"/>
    <property type="match status" value="1"/>
</dbReference>